<evidence type="ECO:0000256" key="5">
    <source>
        <dbReference type="ARBA" id="ARBA00022714"/>
    </source>
</evidence>
<dbReference type="SFLD" id="SFLDS00052">
    <property type="entry name" value="Ferric_Reductase_Domain"/>
    <property type="match status" value="1"/>
</dbReference>
<keyword evidence="16" id="KW-1185">Reference proteome</keyword>
<dbReference type="InterPro" id="IPR001709">
    <property type="entry name" value="Flavoprot_Pyr_Nucl_cyt_Rdtase"/>
</dbReference>
<name>A0ABY5ZFQ2_9BACT</name>
<feature type="transmembrane region" description="Helical" evidence="13">
    <location>
        <begin position="116"/>
        <end position="135"/>
    </location>
</feature>
<comment type="cofactor">
    <cofactor evidence="1">
        <name>FAD</name>
        <dbReference type="ChEBI" id="CHEBI:57692"/>
    </cofactor>
</comment>
<evidence type="ECO:0000313" key="15">
    <source>
        <dbReference type="EMBL" id="UWZ77883.1"/>
    </source>
</evidence>
<evidence type="ECO:0000256" key="7">
    <source>
        <dbReference type="ARBA" id="ARBA00022827"/>
    </source>
</evidence>
<keyword evidence="3" id="KW-0285">Flavoprotein</keyword>
<protein>
    <submittedName>
        <fullName evidence="15">Ferric reductase-like transmembrane domain-containing protein</fullName>
    </submittedName>
</protein>
<feature type="transmembrane region" description="Helical" evidence="13">
    <location>
        <begin position="7"/>
        <end position="28"/>
    </location>
</feature>
<dbReference type="Pfam" id="PF01794">
    <property type="entry name" value="Ferric_reduct"/>
    <property type="match status" value="1"/>
</dbReference>
<dbReference type="Proteomes" id="UP001060414">
    <property type="component" value="Chromosome"/>
</dbReference>
<feature type="domain" description="FAD-binding FR-type" evidence="14">
    <location>
        <begin position="203"/>
        <end position="304"/>
    </location>
</feature>
<evidence type="ECO:0000256" key="13">
    <source>
        <dbReference type="SAM" id="Phobius"/>
    </source>
</evidence>
<dbReference type="InterPro" id="IPR039261">
    <property type="entry name" value="FNR_nucleotide-bd"/>
</dbReference>
<gene>
    <name evidence="15" type="ORF">L9S41_09220</name>
</gene>
<evidence type="ECO:0000256" key="6">
    <source>
        <dbReference type="ARBA" id="ARBA00022723"/>
    </source>
</evidence>
<dbReference type="PRINTS" id="PR00371">
    <property type="entry name" value="FPNCR"/>
</dbReference>
<evidence type="ECO:0000259" key="14">
    <source>
        <dbReference type="PROSITE" id="PS51384"/>
    </source>
</evidence>
<feature type="transmembrane region" description="Helical" evidence="13">
    <location>
        <begin position="179"/>
        <end position="198"/>
    </location>
</feature>
<dbReference type="InterPro" id="IPR001433">
    <property type="entry name" value="OxRdtase_FAD/NAD-bd"/>
</dbReference>
<keyword evidence="9" id="KW-0560">Oxidoreductase</keyword>
<comment type="subcellular location">
    <subcellularLocation>
        <location evidence="2">Membrane</location>
        <topology evidence="2">Multi-pass membrane protein</topology>
    </subcellularLocation>
</comment>
<evidence type="ECO:0000256" key="8">
    <source>
        <dbReference type="ARBA" id="ARBA00022989"/>
    </source>
</evidence>
<dbReference type="EMBL" id="CP092109">
    <property type="protein sequence ID" value="UWZ77883.1"/>
    <property type="molecule type" value="Genomic_DNA"/>
</dbReference>
<keyword evidence="12 13" id="KW-0472">Membrane</keyword>
<keyword evidence="11" id="KW-0411">Iron-sulfur</keyword>
<evidence type="ECO:0000256" key="2">
    <source>
        <dbReference type="ARBA" id="ARBA00004141"/>
    </source>
</evidence>
<dbReference type="InterPro" id="IPR013112">
    <property type="entry name" value="FAD-bd_8"/>
</dbReference>
<sequence>MHQYLRATFWILVYMALVLAPLFALLLGPVPAGGGFWVDLSLALGFAGTAMMAIMFLLTARFQRATAPFGIDLIYYFHRLASIGAFAFILAHPLILVARDPALFGAMHPAVMPWHLWAGFISFGALAALMITSLWRKQLRIHYDEWRRAHVLLAVLALVPGVAHIAGVAHYSATPWKTWLWLLIMLSCLATVGYVRLLKPMQMLRRPWRVVEVIEERGSSWTLVVRPERHAGFRFLPGQFAWLTLWSSPFAMKEHPFSISSSAEAVREVRFTIKELGDFTRRIGQVKPGTPVWLDGPYGTFSIDISRAPGYVFVAGGVGIAPVMSMLRTLADRGDQRPLLLFYAYHTWERLTFREELEQLKEQLNLEIVYVLSEPPSDWQGETGYLSEEIFARHLPADKAARECFICGPTPMIAVAERGLARQGMPPTQIHSELFDLV</sequence>
<dbReference type="SUPFAM" id="SSF52343">
    <property type="entry name" value="Ferredoxin reductase-like, C-terminal NADP-linked domain"/>
    <property type="match status" value="1"/>
</dbReference>
<evidence type="ECO:0000256" key="10">
    <source>
        <dbReference type="ARBA" id="ARBA00023004"/>
    </source>
</evidence>
<keyword evidence="10" id="KW-0408">Iron</keyword>
<proteinExistence type="predicted"/>
<evidence type="ECO:0000256" key="12">
    <source>
        <dbReference type="ARBA" id="ARBA00023136"/>
    </source>
</evidence>
<dbReference type="InterPro" id="IPR050415">
    <property type="entry name" value="MRET"/>
</dbReference>
<feature type="transmembrane region" description="Helical" evidence="13">
    <location>
        <begin position="40"/>
        <end position="62"/>
    </location>
</feature>
<dbReference type="Gene3D" id="3.40.50.80">
    <property type="entry name" value="Nucleotide-binding domain of ferredoxin-NADP reductase (FNR) module"/>
    <property type="match status" value="1"/>
</dbReference>
<dbReference type="InterPro" id="IPR013130">
    <property type="entry name" value="Fe3_Rdtase_TM_dom"/>
</dbReference>
<dbReference type="RefSeq" id="WP_260746231.1">
    <property type="nucleotide sequence ID" value="NZ_CP092109.1"/>
</dbReference>
<feature type="transmembrane region" description="Helical" evidence="13">
    <location>
        <begin position="74"/>
        <end position="96"/>
    </location>
</feature>
<dbReference type="Pfam" id="PF08022">
    <property type="entry name" value="FAD_binding_8"/>
    <property type="match status" value="1"/>
</dbReference>
<evidence type="ECO:0000313" key="16">
    <source>
        <dbReference type="Proteomes" id="UP001060414"/>
    </source>
</evidence>
<keyword evidence="5" id="KW-0001">2Fe-2S</keyword>
<dbReference type="Gene3D" id="2.40.30.10">
    <property type="entry name" value="Translation factors"/>
    <property type="match status" value="1"/>
</dbReference>
<evidence type="ECO:0000256" key="11">
    <source>
        <dbReference type="ARBA" id="ARBA00023014"/>
    </source>
</evidence>
<dbReference type="InterPro" id="IPR017927">
    <property type="entry name" value="FAD-bd_FR_type"/>
</dbReference>
<organism evidence="15 16">
    <name type="scientific">Geoalkalibacter halelectricus</name>
    <dbReference type="NCBI Taxonomy" id="2847045"/>
    <lineage>
        <taxon>Bacteria</taxon>
        <taxon>Pseudomonadati</taxon>
        <taxon>Thermodesulfobacteriota</taxon>
        <taxon>Desulfuromonadia</taxon>
        <taxon>Desulfuromonadales</taxon>
        <taxon>Geoalkalibacteraceae</taxon>
        <taxon>Geoalkalibacter</taxon>
    </lineage>
</organism>
<keyword evidence="4 13" id="KW-0812">Transmembrane</keyword>
<dbReference type="PANTHER" id="PTHR47354:SF8">
    <property type="entry name" value="1,2-PHENYLACETYL-COA EPOXIDASE, SUBUNIT E"/>
    <property type="match status" value="1"/>
</dbReference>
<dbReference type="Pfam" id="PF00175">
    <property type="entry name" value="NAD_binding_1"/>
    <property type="match status" value="1"/>
</dbReference>
<evidence type="ECO:0000256" key="1">
    <source>
        <dbReference type="ARBA" id="ARBA00001974"/>
    </source>
</evidence>
<dbReference type="PANTHER" id="PTHR47354">
    <property type="entry name" value="NADH OXIDOREDUCTASE HCR"/>
    <property type="match status" value="1"/>
</dbReference>
<dbReference type="PRINTS" id="PR00410">
    <property type="entry name" value="PHEHYDRXLASE"/>
</dbReference>
<evidence type="ECO:0000256" key="4">
    <source>
        <dbReference type="ARBA" id="ARBA00022692"/>
    </source>
</evidence>
<feature type="transmembrane region" description="Helical" evidence="13">
    <location>
        <begin position="151"/>
        <end position="173"/>
    </location>
</feature>
<dbReference type="InterPro" id="IPR017938">
    <property type="entry name" value="Riboflavin_synthase-like_b-brl"/>
</dbReference>
<keyword evidence="8 13" id="KW-1133">Transmembrane helix</keyword>
<accession>A0ABY5ZFQ2</accession>
<evidence type="ECO:0000256" key="9">
    <source>
        <dbReference type="ARBA" id="ARBA00023002"/>
    </source>
</evidence>
<keyword evidence="7" id="KW-0274">FAD</keyword>
<evidence type="ECO:0000256" key="3">
    <source>
        <dbReference type="ARBA" id="ARBA00022630"/>
    </source>
</evidence>
<reference evidence="15" key="1">
    <citation type="journal article" date="2022" name="Environ. Microbiol.">
        <title>Geoalkalibacter halelectricus SAP #1 sp. nov. possessing extracellular electron transfer and mineral#reducing capabilities from a haloalkaline environment.</title>
        <authorList>
            <person name="Yadav S."/>
            <person name="Singh R."/>
            <person name="Sundharam S.S."/>
            <person name="Chaudhary S."/>
            <person name="Krishnamurthi S."/>
            <person name="Patil S.A."/>
        </authorList>
    </citation>
    <scope>NUCLEOTIDE SEQUENCE</scope>
    <source>
        <strain evidence="15">SAP-1</strain>
    </source>
</reference>
<dbReference type="PROSITE" id="PS51384">
    <property type="entry name" value="FAD_FR"/>
    <property type="match status" value="1"/>
</dbReference>
<keyword evidence="6" id="KW-0479">Metal-binding</keyword>
<dbReference type="CDD" id="cd06198">
    <property type="entry name" value="FNR_like_3"/>
    <property type="match status" value="1"/>
</dbReference>
<dbReference type="SUPFAM" id="SSF63380">
    <property type="entry name" value="Riboflavin synthase domain-like"/>
    <property type="match status" value="1"/>
</dbReference>